<dbReference type="Gene3D" id="3.10.180.10">
    <property type="entry name" value="2,3-Dihydroxybiphenyl 1,2-Dioxygenase, domain 1"/>
    <property type="match status" value="1"/>
</dbReference>
<organism evidence="2 3">
    <name type="scientific">Streptomyces djakartensis</name>
    <dbReference type="NCBI Taxonomy" id="68193"/>
    <lineage>
        <taxon>Bacteria</taxon>
        <taxon>Bacillati</taxon>
        <taxon>Actinomycetota</taxon>
        <taxon>Actinomycetes</taxon>
        <taxon>Kitasatosporales</taxon>
        <taxon>Streptomycetaceae</taxon>
        <taxon>Streptomyces</taxon>
    </lineage>
</organism>
<feature type="domain" description="VOC" evidence="1">
    <location>
        <begin position="11"/>
        <end position="139"/>
    </location>
</feature>
<protein>
    <submittedName>
        <fullName evidence="2">Glyoxalase</fullName>
    </submittedName>
</protein>
<dbReference type="InterPro" id="IPR004360">
    <property type="entry name" value="Glyas_Fos-R_dOase_dom"/>
</dbReference>
<dbReference type="SUPFAM" id="SSF54593">
    <property type="entry name" value="Glyoxalase/Bleomycin resistance protein/Dihydroxybiphenyl dioxygenase"/>
    <property type="match status" value="1"/>
</dbReference>
<comment type="caution">
    <text evidence="2">The sequence shown here is derived from an EMBL/GenBank/DDBJ whole genome shotgun (WGS) entry which is preliminary data.</text>
</comment>
<evidence type="ECO:0000313" key="2">
    <source>
        <dbReference type="EMBL" id="GGY12036.1"/>
    </source>
</evidence>
<dbReference type="PROSITE" id="PS51819">
    <property type="entry name" value="VOC"/>
    <property type="match status" value="1"/>
</dbReference>
<keyword evidence="3" id="KW-1185">Reference proteome</keyword>
<name>A0ABQ2ZDN7_9ACTN</name>
<dbReference type="InterPro" id="IPR037523">
    <property type="entry name" value="VOC_core"/>
</dbReference>
<gene>
    <name evidence="2" type="ORF">GCM10010384_16400</name>
</gene>
<dbReference type="InterPro" id="IPR029068">
    <property type="entry name" value="Glyas_Bleomycin-R_OHBP_Dase"/>
</dbReference>
<dbReference type="Proteomes" id="UP000653308">
    <property type="component" value="Unassembled WGS sequence"/>
</dbReference>
<proteinExistence type="predicted"/>
<dbReference type="RefSeq" id="WP_190197043.1">
    <property type="nucleotide sequence ID" value="NZ_BMWE01000004.1"/>
</dbReference>
<dbReference type="Pfam" id="PF00903">
    <property type="entry name" value="Glyoxalase"/>
    <property type="match status" value="1"/>
</dbReference>
<evidence type="ECO:0000313" key="3">
    <source>
        <dbReference type="Proteomes" id="UP000653308"/>
    </source>
</evidence>
<sequence>MDADDADVLAGVRVATRLPAQDLDRARRFYSEKLGLEPADERPGGLLYRCGDAEFVLFRSTGASPGTFTQMAFEVDDIEKAVAELKRRGVVFEEVDVPGLRTRDGIAEVEGNYPSKGARGERGGWFHDSEGNLLGIGEPVT</sequence>
<dbReference type="EMBL" id="BMWE01000004">
    <property type="protein sequence ID" value="GGY12036.1"/>
    <property type="molecule type" value="Genomic_DNA"/>
</dbReference>
<accession>A0ABQ2ZDN7</accession>
<evidence type="ECO:0000259" key="1">
    <source>
        <dbReference type="PROSITE" id="PS51819"/>
    </source>
</evidence>
<reference evidence="3" key="1">
    <citation type="journal article" date="2019" name="Int. J. Syst. Evol. Microbiol.">
        <title>The Global Catalogue of Microorganisms (GCM) 10K type strain sequencing project: providing services to taxonomists for standard genome sequencing and annotation.</title>
        <authorList>
            <consortium name="The Broad Institute Genomics Platform"/>
            <consortium name="The Broad Institute Genome Sequencing Center for Infectious Disease"/>
            <person name="Wu L."/>
            <person name="Ma J."/>
        </authorList>
    </citation>
    <scope>NUCLEOTIDE SEQUENCE [LARGE SCALE GENOMIC DNA]</scope>
    <source>
        <strain evidence="3">JCM 4957</strain>
    </source>
</reference>